<proteinExistence type="predicted"/>
<organism evidence="1">
    <name type="scientific">marine metagenome</name>
    <dbReference type="NCBI Taxonomy" id="408172"/>
    <lineage>
        <taxon>unclassified sequences</taxon>
        <taxon>metagenomes</taxon>
        <taxon>ecological metagenomes</taxon>
    </lineage>
</organism>
<evidence type="ECO:0008006" key="2">
    <source>
        <dbReference type="Google" id="ProtNLM"/>
    </source>
</evidence>
<dbReference type="EMBL" id="UINC01008728">
    <property type="protein sequence ID" value="SVA39245.1"/>
    <property type="molecule type" value="Genomic_DNA"/>
</dbReference>
<dbReference type="PANTHER" id="PTHR31367">
    <property type="entry name" value="CYTOSOLIC 5'-NUCLEOTIDASE 1 FAMILY MEMBER"/>
    <property type="match status" value="1"/>
</dbReference>
<dbReference type="GO" id="GO:0000166">
    <property type="term" value="F:nucleotide binding"/>
    <property type="evidence" value="ECO:0007669"/>
    <property type="project" value="InterPro"/>
</dbReference>
<dbReference type="InterPro" id="IPR010394">
    <property type="entry name" value="5-nucleotidase"/>
</dbReference>
<dbReference type="GO" id="GO:0000287">
    <property type="term" value="F:magnesium ion binding"/>
    <property type="evidence" value="ECO:0007669"/>
    <property type="project" value="InterPro"/>
</dbReference>
<dbReference type="PANTHER" id="PTHR31367:SF5">
    <property type="entry name" value="CYTOSOLIC 5'-NUCLEOTIDASE 1A"/>
    <property type="match status" value="1"/>
</dbReference>
<sequence>MSSSKLVLAISSRALFDLTESHNVFEKEGLEEYRKYQIENENNTLLPGPAFNLIQKLIVLNRNRKTNPLVEIILLSRNSADTGLRIFNSIQKHNLGIVRAVFTGGKAPYKYISPLESDLFLSTDREDVQKALGFGFAAATLLPSKSFNDPKAQLRIAFDGDAVIFSDEAEKVFQEKGLEAFEANEKDAAEMPLSGGPFATFLRALHEIQKSYSKSQSPIRTALVTARGAPAHERVIKTLRKWDIQIDEALFLGGKEKGPFLEAFGADIYFDDQKAHCDSTRKHVATGHVPYGIKNK</sequence>
<gene>
    <name evidence="1" type="ORF">METZ01_LOCUS92099</name>
</gene>
<dbReference type="Pfam" id="PF06189">
    <property type="entry name" value="5-nucleotidase"/>
    <property type="match status" value="1"/>
</dbReference>
<dbReference type="AlphaFoldDB" id="A0A381VFX2"/>
<dbReference type="GO" id="GO:0005737">
    <property type="term" value="C:cytoplasm"/>
    <property type="evidence" value="ECO:0007669"/>
    <property type="project" value="InterPro"/>
</dbReference>
<evidence type="ECO:0000313" key="1">
    <source>
        <dbReference type="EMBL" id="SVA39245.1"/>
    </source>
</evidence>
<dbReference type="GO" id="GO:0009117">
    <property type="term" value="P:nucleotide metabolic process"/>
    <property type="evidence" value="ECO:0007669"/>
    <property type="project" value="InterPro"/>
</dbReference>
<protein>
    <recommendedName>
        <fullName evidence="2">5'-nucleotidase</fullName>
    </recommendedName>
</protein>
<dbReference type="GO" id="GO:0008253">
    <property type="term" value="F:5'-nucleotidase activity"/>
    <property type="evidence" value="ECO:0007669"/>
    <property type="project" value="InterPro"/>
</dbReference>
<reference evidence="1" key="1">
    <citation type="submission" date="2018-05" db="EMBL/GenBank/DDBJ databases">
        <authorList>
            <person name="Lanie J.A."/>
            <person name="Ng W.-L."/>
            <person name="Kazmierczak K.M."/>
            <person name="Andrzejewski T.M."/>
            <person name="Davidsen T.M."/>
            <person name="Wayne K.J."/>
            <person name="Tettelin H."/>
            <person name="Glass J.I."/>
            <person name="Rusch D."/>
            <person name="Podicherti R."/>
            <person name="Tsui H.-C.T."/>
            <person name="Winkler M.E."/>
        </authorList>
    </citation>
    <scope>NUCLEOTIDE SEQUENCE</scope>
</reference>
<accession>A0A381VFX2</accession>
<name>A0A381VFX2_9ZZZZ</name>